<dbReference type="EMBL" id="QGGU01000028">
    <property type="protein sequence ID" value="PWK40238.1"/>
    <property type="molecule type" value="Genomic_DNA"/>
</dbReference>
<feature type="domain" description="Transposase IS116/IS110/IS902 C-terminal" evidence="2">
    <location>
        <begin position="221"/>
        <end position="304"/>
    </location>
</feature>
<dbReference type="GO" id="GO:0003677">
    <property type="term" value="F:DNA binding"/>
    <property type="evidence" value="ECO:0007669"/>
    <property type="project" value="InterPro"/>
</dbReference>
<evidence type="ECO:0000259" key="1">
    <source>
        <dbReference type="Pfam" id="PF01548"/>
    </source>
</evidence>
<feature type="domain" description="Transposase IS110-like N-terminal" evidence="1">
    <location>
        <begin position="12"/>
        <end position="149"/>
    </location>
</feature>
<dbReference type="PANTHER" id="PTHR33055:SF15">
    <property type="entry name" value="TRANSPOSASE-RELATED"/>
    <property type="match status" value="1"/>
</dbReference>
<dbReference type="GO" id="GO:0006313">
    <property type="term" value="P:DNA transposition"/>
    <property type="evidence" value="ECO:0007669"/>
    <property type="project" value="InterPro"/>
</dbReference>
<dbReference type="AlphaFoldDB" id="A0A316F5D7"/>
<proteinExistence type="predicted"/>
<sequence>MNFYNNIHPYYCGIDLHSRSLYVCIIAQDGKTCLHKEIPANPEKLIELLTPYIGQVVIGVECMHCWYWIADFCEKHAIDFILGHALYMKAIHGGKAKNDRIDSFKIATLIRGGNFPIAFVYPKEKRATRDLLRRRMKIVRHGAHLKAHVVNTTSQYNLPPNKVNLKNIGAREILNSTFSDPVVQKNINLDMAILDCYAKELSKIEWFIEQQAKQHNPVQLHILKSISGIGRILALTIIYEIGDINRFSSVQKFASYARLVKCKAESAGKSYGTQGNKIGNAHLKWAFSEAAVLYLRGNKRAQTYLLKLQKRMSKAKALSALAHKLGRCIYFMLKNETVFNENKFLKC</sequence>
<reference evidence="3 4" key="1">
    <citation type="submission" date="2018-05" db="EMBL/GenBank/DDBJ databases">
        <title>Genomic Encyclopedia of Type Strains, Phase IV (KMG-IV): sequencing the most valuable type-strain genomes for metagenomic binning, comparative biology and taxonomic classification.</title>
        <authorList>
            <person name="Goeker M."/>
        </authorList>
    </citation>
    <scope>NUCLEOTIDE SEQUENCE [LARGE SCALE GENOMIC DNA]</scope>
    <source>
        <strain evidence="3 4">DSM 25350</strain>
    </source>
</reference>
<accession>A0A316F5D7</accession>
<dbReference type="Pfam" id="PF02371">
    <property type="entry name" value="Transposase_20"/>
    <property type="match status" value="1"/>
</dbReference>
<dbReference type="Pfam" id="PF01548">
    <property type="entry name" value="DEDD_Tnp_IS110"/>
    <property type="match status" value="1"/>
</dbReference>
<organism evidence="3 4">
    <name type="scientific">Pleionea mediterranea</name>
    <dbReference type="NCBI Taxonomy" id="523701"/>
    <lineage>
        <taxon>Bacteria</taxon>
        <taxon>Pseudomonadati</taxon>
        <taxon>Pseudomonadota</taxon>
        <taxon>Gammaproteobacteria</taxon>
        <taxon>Oceanospirillales</taxon>
        <taxon>Pleioneaceae</taxon>
        <taxon>Pleionea</taxon>
    </lineage>
</organism>
<evidence type="ECO:0000313" key="4">
    <source>
        <dbReference type="Proteomes" id="UP000245790"/>
    </source>
</evidence>
<dbReference type="InterPro" id="IPR003346">
    <property type="entry name" value="Transposase_20"/>
</dbReference>
<evidence type="ECO:0000259" key="2">
    <source>
        <dbReference type="Pfam" id="PF02371"/>
    </source>
</evidence>
<dbReference type="InterPro" id="IPR047650">
    <property type="entry name" value="Transpos_IS110"/>
</dbReference>
<name>A0A316F5D7_9GAMM</name>
<dbReference type="PANTHER" id="PTHR33055">
    <property type="entry name" value="TRANSPOSASE FOR INSERTION SEQUENCE ELEMENT IS1111A"/>
    <property type="match status" value="1"/>
</dbReference>
<dbReference type="Proteomes" id="UP000245790">
    <property type="component" value="Unassembled WGS sequence"/>
</dbReference>
<evidence type="ECO:0000313" key="3">
    <source>
        <dbReference type="EMBL" id="PWK40238.1"/>
    </source>
</evidence>
<dbReference type="GO" id="GO:0004803">
    <property type="term" value="F:transposase activity"/>
    <property type="evidence" value="ECO:0007669"/>
    <property type="project" value="InterPro"/>
</dbReference>
<keyword evidence="4" id="KW-1185">Reference proteome</keyword>
<gene>
    <name evidence="3" type="ORF">C8D97_1281</name>
</gene>
<dbReference type="OrthoDB" id="1523051at2"/>
<dbReference type="RefSeq" id="WP_109765180.1">
    <property type="nucleotide sequence ID" value="NZ_QGGU01000028.1"/>
</dbReference>
<dbReference type="InterPro" id="IPR002525">
    <property type="entry name" value="Transp_IS110-like_N"/>
</dbReference>
<protein>
    <submittedName>
        <fullName evidence="3">Transposase</fullName>
    </submittedName>
</protein>
<comment type="caution">
    <text evidence="3">The sequence shown here is derived from an EMBL/GenBank/DDBJ whole genome shotgun (WGS) entry which is preliminary data.</text>
</comment>
<dbReference type="NCBIfam" id="NF033542">
    <property type="entry name" value="transpos_IS110"/>
    <property type="match status" value="1"/>
</dbReference>